<dbReference type="AlphaFoldDB" id="B9TF31"/>
<feature type="compositionally biased region" description="Low complexity" evidence="1">
    <location>
        <begin position="26"/>
        <end position="51"/>
    </location>
</feature>
<reference evidence="3" key="1">
    <citation type="journal article" date="2010" name="Nat. Biotechnol.">
        <title>Draft genome sequence of the oilseed species Ricinus communis.</title>
        <authorList>
            <person name="Chan A.P."/>
            <person name="Crabtree J."/>
            <person name="Zhao Q."/>
            <person name="Lorenzi H."/>
            <person name="Orvis J."/>
            <person name="Puiu D."/>
            <person name="Melake-Berhan A."/>
            <person name="Jones K.M."/>
            <person name="Redman J."/>
            <person name="Chen G."/>
            <person name="Cahoon E.B."/>
            <person name="Gedil M."/>
            <person name="Stanke M."/>
            <person name="Haas B.J."/>
            <person name="Wortman J.R."/>
            <person name="Fraser-Liggett C.M."/>
            <person name="Ravel J."/>
            <person name="Rabinowicz P.D."/>
        </authorList>
    </citation>
    <scope>NUCLEOTIDE SEQUENCE [LARGE SCALE GENOMIC DNA]</scope>
    <source>
        <strain evidence="3">cv. Hale</strain>
    </source>
</reference>
<dbReference type="InParanoid" id="B9TF31"/>
<gene>
    <name evidence="2" type="ORF">RCOM_1865680</name>
</gene>
<sequence length="93" mass="9286">ASAGSASPARASASLPSSVNRPKPAPSRAPSAWPSSTGGRARSAPSAAPAAMQTTAYGIRSPLPSRAAPQKPATDSNMPSRQQRSGPHLRASA</sequence>
<feature type="compositionally biased region" description="Low complexity" evidence="1">
    <location>
        <begin position="1"/>
        <end position="18"/>
    </location>
</feature>
<evidence type="ECO:0000256" key="1">
    <source>
        <dbReference type="SAM" id="MobiDB-lite"/>
    </source>
</evidence>
<accession>B9TF31</accession>
<evidence type="ECO:0000313" key="3">
    <source>
        <dbReference type="Proteomes" id="UP000008311"/>
    </source>
</evidence>
<feature type="region of interest" description="Disordered" evidence="1">
    <location>
        <begin position="1"/>
        <end position="93"/>
    </location>
</feature>
<dbReference type="Proteomes" id="UP000008311">
    <property type="component" value="Unassembled WGS sequence"/>
</dbReference>
<evidence type="ECO:0000313" key="2">
    <source>
        <dbReference type="EMBL" id="EEF25533.1"/>
    </source>
</evidence>
<feature type="non-terminal residue" evidence="2">
    <location>
        <position position="1"/>
    </location>
</feature>
<dbReference type="EMBL" id="EQ979474">
    <property type="protein sequence ID" value="EEF25533.1"/>
    <property type="molecule type" value="Genomic_DNA"/>
</dbReference>
<name>B9TF31_RICCO</name>
<feature type="compositionally biased region" description="Polar residues" evidence="1">
    <location>
        <begin position="73"/>
        <end position="85"/>
    </location>
</feature>
<keyword evidence="3" id="KW-1185">Reference proteome</keyword>
<proteinExistence type="predicted"/>
<protein>
    <submittedName>
        <fullName evidence="2">Uncharacterized protein</fullName>
    </submittedName>
</protein>
<organism evidence="2 3">
    <name type="scientific">Ricinus communis</name>
    <name type="common">Castor bean</name>
    <dbReference type="NCBI Taxonomy" id="3988"/>
    <lineage>
        <taxon>Eukaryota</taxon>
        <taxon>Viridiplantae</taxon>
        <taxon>Streptophyta</taxon>
        <taxon>Embryophyta</taxon>
        <taxon>Tracheophyta</taxon>
        <taxon>Spermatophyta</taxon>
        <taxon>Magnoliopsida</taxon>
        <taxon>eudicotyledons</taxon>
        <taxon>Gunneridae</taxon>
        <taxon>Pentapetalae</taxon>
        <taxon>rosids</taxon>
        <taxon>fabids</taxon>
        <taxon>Malpighiales</taxon>
        <taxon>Euphorbiaceae</taxon>
        <taxon>Acalyphoideae</taxon>
        <taxon>Acalypheae</taxon>
        <taxon>Ricinus</taxon>
    </lineage>
</organism>
<feature type="non-terminal residue" evidence="2">
    <location>
        <position position="93"/>
    </location>
</feature>